<reference evidence="1 2" key="1">
    <citation type="submission" date="2017-02" db="EMBL/GenBank/DDBJ databases">
        <title>Genomes of Trichoderma spp. with biocontrol activity.</title>
        <authorList>
            <person name="Gardiner D."/>
            <person name="Kazan K."/>
            <person name="Vos C."/>
            <person name="Harvey P."/>
        </authorList>
    </citation>
    <scope>NUCLEOTIDE SEQUENCE [LARGE SCALE GENOMIC DNA]</scope>
    <source>
        <strain evidence="1 2">Tr1</strain>
    </source>
</reference>
<proteinExistence type="predicted"/>
<comment type="caution">
    <text evidence="1">The sequence shown here is derived from an EMBL/GenBank/DDBJ whole genome shotgun (WGS) entry which is preliminary data.</text>
</comment>
<organism evidence="1 2">
    <name type="scientific">Trichoderma harzianum</name>
    <name type="common">Hypocrea lixii</name>
    <dbReference type="NCBI Taxonomy" id="5544"/>
    <lineage>
        <taxon>Eukaryota</taxon>
        <taxon>Fungi</taxon>
        <taxon>Dikarya</taxon>
        <taxon>Ascomycota</taxon>
        <taxon>Pezizomycotina</taxon>
        <taxon>Sordariomycetes</taxon>
        <taxon>Hypocreomycetidae</taxon>
        <taxon>Hypocreales</taxon>
        <taxon>Hypocreaceae</taxon>
        <taxon>Trichoderma</taxon>
    </lineage>
</organism>
<sequence>MFREAISLMEEAISTTAEDNVLDRVKYLSQMSQMYALRHNRVVEISDLEYAIKYADQVINEGPDPESYEGYARLPSDISDMHMAKFEYTGQIAALRDGINNAQKALSISDDQNSEPDPILLAKLAENYLLRFHYDQRWEDLE</sequence>
<dbReference type="OrthoDB" id="4880967at2759"/>
<protein>
    <submittedName>
        <fullName evidence="1">Uncharacterized protein</fullName>
    </submittedName>
</protein>
<dbReference type="EMBL" id="MTYI01000097">
    <property type="protein sequence ID" value="PNP52692.1"/>
    <property type="molecule type" value="Genomic_DNA"/>
</dbReference>
<gene>
    <name evidence="1" type="ORF">THARTR1_06756</name>
</gene>
<dbReference type="AlphaFoldDB" id="A0A2K0U4I7"/>
<evidence type="ECO:0000313" key="1">
    <source>
        <dbReference type="EMBL" id="PNP52692.1"/>
    </source>
</evidence>
<accession>A0A2K0U4I7</accession>
<evidence type="ECO:0000313" key="2">
    <source>
        <dbReference type="Proteomes" id="UP000236290"/>
    </source>
</evidence>
<dbReference type="Proteomes" id="UP000236290">
    <property type="component" value="Unassembled WGS sequence"/>
</dbReference>
<name>A0A2K0U4I7_TRIHA</name>